<dbReference type="InterPro" id="IPR003439">
    <property type="entry name" value="ABC_transporter-like_ATP-bd"/>
</dbReference>
<feature type="region of interest" description="Disordered" evidence="4">
    <location>
        <begin position="1"/>
        <end position="30"/>
    </location>
</feature>
<dbReference type="InterPro" id="IPR030921">
    <property type="entry name" value="LPS_export_LptB"/>
</dbReference>
<evidence type="ECO:0000256" key="3">
    <source>
        <dbReference type="ARBA" id="ARBA00022840"/>
    </source>
</evidence>
<dbReference type="Pfam" id="PF00005">
    <property type="entry name" value="ABC_tran"/>
    <property type="match status" value="1"/>
</dbReference>
<evidence type="ECO:0000256" key="4">
    <source>
        <dbReference type="SAM" id="MobiDB-lite"/>
    </source>
</evidence>
<dbReference type="GO" id="GO:0043190">
    <property type="term" value="C:ATP-binding cassette (ABC) transporter complex"/>
    <property type="evidence" value="ECO:0007669"/>
    <property type="project" value="InterPro"/>
</dbReference>
<dbReference type="InterPro" id="IPR051120">
    <property type="entry name" value="ABC_AA/LPS_Transport"/>
</dbReference>
<keyword evidence="3 6" id="KW-0067">ATP-binding</keyword>
<name>A0A806KHH4_9BACT</name>
<protein>
    <submittedName>
        <fullName evidence="6">ABC transporter ATP-binding protein</fullName>
    </submittedName>
</protein>
<evidence type="ECO:0000313" key="6">
    <source>
        <dbReference type="EMBL" id="AGS52229.1"/>
    </source>
</evidence>
<sequence>MEEENQAENETTQEETQEPETAPETQTAEREVHTLGVTNLHKSFGKKEVVKGVNFTMHNGEVAGLLGPNGAGKTTIFYMIVGFYTPNTGSVLLDNADITDMQMYKRARMGIAYLPQEASIFRKLTVEQNIWAILESRPDISLEQKQERLESLLNEFNIGRIRTQYGYTLSGGERRRTEIARALATEPKFLLLDEPFAGIDPIAVYEIKQIIRRLADKGIGILITDHNVRDTLEITNEAFIIADGIIFARGNRDVILNNEMVRKIYLGDAFTM</sequence>
<dbReference type="FunFam" id="3.40.50.300:FF:000151">
    <property type="entry name" value="Lipopolysaccharide ABC transporter ATP-binding protein"/>
    <property type="match status" value="1"/>
</dbReference>
<dbReference type="PANTHER" id="PTHR45772">
    <property type="entry name" value="CONSERVED COMPONENT OF ABC TRANSPORTER FOR NATURAL AMINO ACIDS-RELATED"/>
    <property type="match status" value="1"/>
</dbReference>
<dbReference type="InterPro" id="IPR003593">
    <property type="entry name" value="AAA+_ATPase"/>
</dbReference>
<keyword evidence="2" id="KW-0547">Nucleotide-binding</keyword>
<dbReference type="SUPFAM" id="SSF52540">
    <property type="entry name" value="P-loop containing nucleoside triphosphate hydrolases"/>
    <property type="match status" value="1"/>
</dbReference>
<dbReference type="SMART" id="SM00382">
    <property type="entry name" value="AAA"/>
    <property type="match status" value="1"/>
</dbReference>
<evidence type="ECO:0000256" key="2">
    <source>
        <dbReference type="ARBA" id="ARBA00022741"/>
    </source>
</evidence>
<reference evidence="6" key="1">
    <citation type="submission" date="2012-03" db="EMBL/GenBank/DDBJ databases">
        <title>Functional metagenomics reveals considerable lignocellulase gene clusters in the gut microbiome of a wood-feeding higher termite.</title>
        <authorList>
            <person name="Liu N."/>
        </authorList>
    </citation>
    <scope>NUCLEOTIDE SEQUENCE</scope>
</reference>
<feature type="domain" description="ABC transporter" evidence="5">
    <location>
        <begin position="35"/>
        <end position="268"/>
    </location>
</feature>
<organism evidence="6">
    <name type="scientific">uncultured bacterium contig00056</name>
    <dbReference type="NCBI Taxonomy" id="1181540"/>
    <lineage>
        <taxon>Bacteria</taxon>
        <taxon>environmental samples</taxon>
    </lineage>
</organism>
<dbReference type="CDD" id="cd03218">
    <property type="entry name" value="ABC_YhbG"/>
    <property type="match status" value="1"/>
</dbReference>
<dbReference type="AlphaFoldDB" id="A0A806KHH4"/>
<dbReference type="PANTHER" id="PTHR45772:SF10">
    <property type="entry name" value="LIPOPOLYSACCHARIDE EXPORT SYSTEM ATP-BINDING PROTEIN LPTB"/>
    <property type="match status" value="1"/>
</dbReference>
<dbReference type="NCBIfam" id="TIGR04406">
    <property type="entry name" value="LPS_export_lptB"/>
    <property type="match status" value="1"/>
</dbReference>
<dbReference type="PROSITE" id="PS50893">
    <property type="entry name" value="ABC_TRANSPORTER_2"/>
    <property type="match status" value="1"/>
</dbReference>
<evidence type="ECO:0000256" key="1">
    <source>
        <dbReference type="ARBA" id="ARBA00022448"/>
    </source>
</evidence>
<accession>A0A806KHH4</accession>
<dbReference type="GO" id="GO:0005524">
    <property type="term" value="F:ATP binding"/>
    <property type="evidence" value="ECO:0007669"/>
    <property type="project" value="UniProtKB-KW"/>
</dbReference>
<keyword evidence="1" id="KW-0813">Transport</keyword>
<feature type="compositionally biased region" description="Acidic residues" evidence="4">
    <location>
        <begin position="1"/>
        <end position="18"/>
    </location>
</feature>
<dbReference type="GO" id="GO:0016887">
    <property type="term" value="F:ATP hydrolysis activity"/>
    <property type="evidence" value="ECO:0007669"/>
    <property type="project" value="InterPro"/>
</dbReference>
<dbReference type="EMBL" id="JQ844186">
    <property type="protein sequence ID" value="AGS52229.1"/>
    <property type="molecule type" value="Genomic_DNA"/>
</dbReference>
<dbReference type="GO" id="GO:0055085">
    <property type="term" value="P:transmembrane transport"/>
    <property type="evidence" value="ECO:0007669"/>
    <property type="project" value="InterPro"/>
</dbReference>
<dbReference type="InterPro" id="IPR027417">
    <property type="entry name" value="P-loop_NTPase"/>
</dbReference>
<proteinExistence type="predicted"/>
<evidence type="ECO:0000259" key="5">
    <source>
        <dbReference type="PROSITE" id="PS50893"/>
    </source>
</evidence>
<dbReference type="Gene3D" id="3.40.50.300">
    <property type="entry name" value="P-loop containing nucleotide triphosphate hydrolases"/>
    <property type="match status" value="1"/>
</dbReference>